<evidence type="ECO:0008006" key="2">
    <source>
        <dbReference type="Google" id="ProtNLM"/>
    </source>
</evidence>
<evidence type="ECO:0000313" key="1">
    <source>
        <dbReference type="EMBL" id="QHS89377.1"/>
    </source>
</evidence>
<dbReference type="GO" id="GO:0006044">
    <property type="term" value="P:N-acetylglucosamine metabolic process"/>
    <property type="evidence" value="ECO:0007669"/>
    <property type="project" value="TreeGrafter"/>
</dbReference>
<organism evidence="1">
    <name type="scientific">viral metagenome</name>
    <dbReference type="NCBI Taxonomy" id="1070528"/>
    <lineage>
        <taxon>unclassified sequences</taxon>
        <taxon>metagenomes</taxon>
        <taxon>organismal metagenomes</taxon>
    </lineage>
</organism>
<accession>A0A6C0BAU9</accession>
<dbReference type="PANTHER" id="PTHR12224:SF0">
    <property type="entry name" value="BETA-1,4-MANNOSYL-GLYCOPROTEIN 4-BETA-N-ACETYLGLUCOSAMINYLTRANSFERASE"/>
    <property type="match status" value="1"/>
</dbReference>
<reference evidence="1" key="1">
    <citation type="journal article" date="2020" name="Nature">
        <title>Giant virus diversity and host interactions through global metagenomics.</title>
        <authorList>
            <person name="Schulz F."/>
            <person name="Roux S."/>
            <person name="Paez-Espino D."/>
            <person name="Jungbluth S."/>
            <person name="Walsh D.A."/>
            <person name="Denef V.J."/>
            <person name="McMahon K.D."/>
            <person name="Konstantinidis K.T."/>
            <person name="Eloe-Fadrosh E.A."/>
            <person name="Kyrpides N.C."/>
            <person name="Woyke T."/>
        </authorList>
    </citation>
    <scope>NUCLEOTIDE SEQUENCE</scope>
    <source>
        <strain evidence="1">GVMAG-M-3300010158-60</strain>
    </source>
</reference>
<proteinExistence type="predicted"/>
<dbReference type="GO" id="GO:0003830">
    <property type="term" value="F:beta-1,4-mannosylglycoprotein 4-beta-N-acetylglucosaminyltransferase activity"/>
    <property type="evidence" value="ECO:0007669"/>
    <property type="project" value="InterPro"/>
</dbReference>
<dbReference type="GO" id="GO:0016020">
    <property type="term" value="C:membrane"/>
    <property type="evidence" value="ECO:0007669"/>
    <property type="project" value="InterPro"/>
</dbReference>
<dbReference type="EMBL" id="MN739109">
    <property type="protein sequence ID" value="QHS89377.1"/>
    <property type="molecule type" value="Genomic_DNA"/>
</dbReference>
<dbReference type="InterPro" id="IPR006813">
    <property type="entry name" value="Glyco_trans_17"/>
</dbReference>
<sequence>MFIDTFMFNGDWITKLRLEYLYDYIDFFYIVESRYTYSGKRKEQLYVDIHNDWFLPYSQKVKIIVNERPAVLNAWEEEAYQRNLIVGSVLRDFPGSDFLLAVCDCDEVYDFSMLPPKEELGHVLKTYVYFPQMNFYYYNFTHIIDGDLWTNPFIIHSDMLKSYPSLTEIRVNKCMGGKLLPTIRMPSGWHFSYFSSLSDMRRKIQSFSHTDLDREENTNLLTIARRVQEGKDIFGRENLKLMDVDFWSSDNRYPLLFYKYKEELSSLQSA</sequence>
<dbReference type="Pfam" id="PF04724">
    <property type="entry name" value="Glyco_transf_17"/>
    <property type="match status" value="1"/>
</dbReference>
<dbReference type="PANTHER" id="PTHR12224">
    <property type="entry name" value="BETA-1,4-MANNOSYL-GLYCOPROTEIN BETA-1,4-N-ACETYLGLUCOSAMINYL-TRANSFERASE"/>
    <property type="match status" value="1"/>
</dbReference>
<protein>
    <recommendedName>
        <fullName evidence="2">Glycosyltransferase</fullName>
    </recommendedName>
</protein>
<name>A0A6C0BAU9_9ZZZZ</name>
<dbReference type="AlphaFoldDB" id="A0A6C0BAU9"/>